<dbReference type="SUPFAM" id="SSF47954">
    <property type="entry name" value="Cyclin-like"/>
    <property type="match status" value="1"/>
</dbReference>
<keyword evidence="11" id="KW-1185">Reference proteome</keyword>
<proteinExistence type="inferred from homology"/>
<gene>
    <name evidence="10" type="ORF">RJT34_02083</name>
</gene>
<dbReference type="Pfam" id="PF00134">
    <property type="entry name" value="Cyclin_N"/>
    <property type="match status" value="1"/>
</dbReference>
<evidence type="ECO:0000259" key="9">
    <source>
        <dbReference type="SMART" id="SM01332"/>
    </source>
</evidence>
<evidence type="ECO:0000256" key="3">
    <source>
        <dbReference type="ARBA" id="ARBA00022618"/>
    </source>
</evidence>
<dbReference type="Gene3D" id="1.10.472.10">
    <property type="entry name" value="Cyclin-like"/>
    <property type="match status" value="2"/>
</dbReference>
<keyword evidence="5" id="KW-0131">Cell cycle</keyword>
<dbReference type="EMBL" id="JAYKXN010000001">
    <property type="protein sequence ID" value="KAK7317661.1"/>
    <property type="molecule type" value="Genomic_DNA"/>
</dbReference>
<comment type="subunit">
    <text evidence="2">Interacts with the CDC2 protein kinase to form a serine/threonine kinase holoenzyme complex also known as maturation promoting factor (MPF). The cyclin subunit imparts substrate specificity to the complex.</text>
</comment>
<organism evidence="10 11">
    <name type="scientific">Clitoria ternatea</name>
    <name type="common">Butterfly pea</name>
    <dbReference type="NCBI Taxonomy" id="43366"/>
    <lineage>
        <taxon>Eukaryota</taxon>
        <taxon>Viridiplantae</taxon>
        <taxon>Streptophyta</taxon>
        <taxon>Embryophyta</taxon>
        <taxon>Tracheophyta</taxon>
        <taxon>Spermatophyta</taxon>
        <taxon>Magnoliopsida</taxon>
        <taxon>eudicotyledons</taxon>
        <taxon>Gunneridae</taxon>
        <taxon>Pentapetalae</taxon>
        <taxon>rosids</taxon>
        <taxon>fabids</taxon>
        <taxon>Fabales</taxon>
        <taxon>Fabaceae</taxon>
        <taxon>Papilionoideae</taxon>
        <taxon>50 kb inversion clade</taxon>
        <taxon>NPAAA clade</taxon>
        <taxon>indigoferoid/millettioid clade</taxon>
        <taxon>Phaseoleae</taxon>
        <taxon>Clitoria</taxon>
    </lineage>
</organism>
<sequence length="349" mass="39441">MEESIDPATSSLMCLENSDTCFDGFECDVADESPSWDHKNLNFMNQCLIKENHGSELVLGSIVLSDETVLHLVEREREHLPRDDYLRRLRSGDMVLSVRREALDWICKARAYYGFGPYCFCLSVNYLDRFLSLYEAPSSKDWRVQLLAVACLSIAAKMEEPTAPQCEDLQVGEPKFLFEAITIRRMELMILSTLGWKMLSLTPCSFVDYFLRKIICDQLLVKSSILRSLEIILNINRCIDFLEFKPSEIAAAVAISVSRELQAKEVDDSLACFAIVEKERILKCLELVRDFSLIHVSANSASNLVPFSPLSPIGVLDPSCLSSITDELNARSYANYSLDTTITQRQKSG</sequence>
<dbReference type="FunFam" id="1.10.472.10:FF:000040">
    <property type="entry name" value="D6-type cyclin"/>
    <property type="match status" value="1"/>
</dbReference>
<dbReference type="CDD" id="cd20543">
    <property type="entry name" value="CYCLIN_AtCycD-like_rpt1"/>
    <property type="match status" value="1"/>
</dbReference>
<feature type="domain" description="Cyclin-like" evidence="8">
    <location>
        <begin position="104"/>
        <end position="192"/>
    </location>
</feature>
<comment type="caution">
    <text evidence="10">The sequence shown here is derived from an EMBL/GenBank/DDBJ whole genome shotgun (WGS) entry which is preliminary data.</text>
</comment>
<evidence type="ECO:0000256" key="1">
    <source>
        <dbReference type="ARBA" id="ARBA00009065"/>
    </source>
</evidence>
<dbReference type="AlphaFoldDB" id="A0AAN9Q062"/>
<dbReference type="InterPro" id="IPR048258">
    <property type="entry name" value="Cyclins_cyclin-box"/>
</dbReference>
<evidence type="ECO:0000313" key="10">
    <source>
        <dbReference type="EMBL" id="KAK7317661.1"/>
    </source>
</evidence>
<evidence type="ECO:0000313" key="11">
    <source>
        <dbReference type="Proteomes" id="UP001359559"/>
    </source>
</evidence>
<dbReference type="SMART" id="SM01332">
    <property type="entry name" value="Cyclin_C"/>
    <property type="match status" value="1"/>
</dbReference>
<evidence type="ECO:0000256" key="2">
    <source>
        <dbReference type="ARBA" id="ARBA00011177"/>
    </source>
</evidence>
<dbReference type="InterPro" id="IPR013763">
    <property type="entry name" value="Cyclin-like_dom"/>
</dbReference>
<dbReference type="GO" id="GO:0051301">
    <property type="term" value="P:cell division"/>
    <property type="evidence" value="ECO:0007669"/>
    <property type="project" value="UniProtKB-KW"/>
</dbReference>
<protein>
    <recommendedName>
        <fullName evidence="6">B-like cyclin</fullName>
    </recommendedName>
</protein>
<dbReference type="Pfam" id="PF02984">
    <property type="entry name" value="Cyclin_C"/>
    <property type="match status" value="1"/>
</dbReference>
<keyword evidence="4 7" id="KW-0195">Cyclin</keyword>
<feature type="domain" description="Cyclin C-terminal" evidence="9">
    <location>
        <begin position="201"/>
        <end position="324"/>
    </location>
</feature>
<dbReference type="InterPro" id="IPR036915">
    <property type="entry name" value="Cyclin-like_sf"/>
</dbReference>
<accession>A0AAN9Q062</accession>
<dbReference type="InterPro" id="IPR004367">
    <property type="entry name" value="Cyclin_C-dom"/>
</dbReference>
<name>A0AAN9Q062_CLITE</name>
<reference evidence="10 11" key="1">
    <citation type="submission" date="2024-01" db="EMBL/GenBank/DDBJ databases">
        <title>The genomes of 5 underutilized Papilionoideae crops provide insights into root nodulation and disease resistance.</title>
        <authorList>
            <person name="Yuan L."/>
        </authorList>
    </citation>
    <scope>NUCLEOTIDE SEQUENCE [LARGE SCALE GENOMIC DNA]</scope>
    <source>
        <strain evidence="10">LY-2023</strain>
        <tissue evidence="10">Leaf</tissue>
    </source>
</reference>
<dbReference type="InterPro" id="IPR039361">
    <property type="entry name" value="Cyclin"/>
</dbReference>
<keyword evidence="3" id="KW-0132">Cell division</keyword>
<dbReference type="InterPro" id="IPR006671">
    <property type="entry name" value="Cyclin_N"/>
</dbReference>
<comment type="similarity">
    <text evidence="1">Belongs to the cyclin family. Cyclin D subfamily.</text>
</comment>
<dbReference type="SMART" id="SM00385">
    <property type="entry name" value="CYCLIN"/>
    <property type="match status" value="1"/>
</dbReference>
<dbReference type="PROSITE" id="PS00292">
    <property type="entry name" value="CYCLINS"/>
    <property type="match status" value="1"/>
</dbReference>
<dbReference type="CDD" id="cd20544">
    <property type="entry name" value="CYCLIN_AtCycD-like_rpt2"/>
    <property type="match status" value="1"/>
</dbReference>
<evidence type="ECO:0000259" key="8">
    <source>
        <dbReference type="SMART" id="SM00385"/>
    </source>
</evidence>
<dbReference type="PANTHER" id="PTHR10177">
    <property type="entry name" value="CYCLINS"/>
    <property type="match status" value="1"/>
</dbReference>
<dbReference type="FunFam" id="1.10.472.10:FF:000060">
    <property type="entry name" value="D6-type cyclin"/>
    <property type="match status" value="1"/>
</dbReference>
<dbReference type="Proteomes" id="UP001359559">
    <property type="component" value="Unassembled WGS sequence"/>
</dbReference>
<evidence type="ECO:0000256" key="5">
    <source>
        <dbReference type="ARBA" id="ARBA00023306"/>
    </source>
</evidence>
<evidence type="ECO:0000256" key="4">
    <source>
        <dbReference type="ARBA" id="ARBA00023127"/>
    </source>
</evidence>
<evidence type="ECO:0000256" key="6">
    <source>
        <dbReference type="ARBA" id="ARBA00032263"/>
    </source>
</evidence>
<evidence type="ECO:0000256" key="7">
    <source>
        <dbReference type="RuleBase" id="RU000383"/>
    </source>
</evidence>